<evidence type="ECO:0000313" key="2">
    <source>
        <dbReference type="EMBL" id="WVY99244.1"/>
    </source>
</evidence>
<keyword evidence="3" id="KW-1185">Reference proteome</keyword>
<dbReference type="AlphaFoldDB" id="A0AAQ3MYI7"/>
<dbReference type="EMBL" id="CP144692">
    <property type="protein sequence ID" value="WVY99244.1"/>
    <property type="molecule type" value="Genomic_DNA"/>
</dbReference>
<feature type="region of interest" description="Disordered" evidence="1">
    <location>
        <begin position="457"/>
        <end position="476"/>
    </location>
</feature>
<gene>
    <name evidence="2" type="ORF">V8G54_031395</name>
</gene>
<proteinExistence type="predicted"/>
<reference evidence="2 3" key="1">
    <citation type="journal article" date="2023" name="Life. Sci Alliance">
        <title>Evolutionary insights into 3D genome organization and epigenetic landscape of Vigna mungo.</title>
        <authorList>
            <person name="Junaid A."/>
            <person name="Singh B."/>
            <person name="Bhatia S."/>
        </authorList>
    </citation>
    <scope>NUCLEOTIDE SEQUENCE [LARGE SCALE GENOMIC DNA]</scope>
    <source>
        <strain evidence="2">Urdbean</strain>
    </source>
</reference>
<accession>A0AAQ3MYI7</accession>
<sequence>MHHLVKHLLTTSKSPQSRHASGLTGIQPFGLPSIQPFYITGTRPSGLTGIRPFGLPGIQPVGLATIRPHRFCLLGSSPGTPGHGQPITSTGRFSRNSWATDGQFCLLGSSLGTPGSRTTNHVYWEVLQELLGHGRSILFTGKFSRNSRVTKNQSRLLGGSPGTPRPQTVNFVYWEVLQELSGHRQPITSTRRFSRNSWATVNFVYWEVLQELPGHGQPITSTGKFSRNSWVTDKSRLLGSSLIHKGPTTRRMAKKIQQDYSPKGQSSSPSTLSHILAFFQQWRLSKLRTTPSPSLPQQPLTEFHQAPLPIAGFTSLPSSGVKHNHGEAYHSLGTPGPRTVNHVYWEVLQELLGHGRSISSTGMLSRNSWVTEDHSRLLGGSSGTPGPQMVNFVYWEVLQEPLGHGQSFTPTGRAETLQYTPDLGVGVPFAGTSPSPPGKQPNGQSLKIIERVKGEGERASIQASKSDKAASARLVSRSQKSSTETISKGWKISMMEKDFTRNKYSGKRKMEGEEMTWGRMVMWFIDGQYVDLQHDLRICGGCSKGAYVFNEAPVFTRDL</sequence>
<evidence type="ECO:0000313" key="3">
    <source>
        <dbReference type="Proteomes" id="UP001374535"/>
    </source>
</evidence>
<evidence type="ECO:0000256" key="1">
    <source>
        <dbReference type="SAM" id="MobiDB-lite"/>
    </source>
</evidence>
<organism evidence="2 3">
    <name type="scientific">Vigna mungo</name>
    <name type="common">Black gram</name>
    <name type="synonym">Phaseolus mungo</name>
    <dbReference type="NCBI Taxonomy" id="3915"/>
    <lineage>
        <taxon>Eukaryota</taxon>
        <taxon>Viridiplantae</taxon>
        <taxon>Streptophyta</taxon>
        <taxon>Embryophyta</taxon>
        <taxon>Tracheophyta</taxon>
        <taxon>Spermatophyta</taxon>
        <taxon>Magnoliopsida</taxon>
        <taxon>eudicotyledons</taxon>
        <taxon>Gunneridae</taxon>
        <taxon>Pentapetalae</taxon>
        <taxon>rosids</taxon>
        <taxon>fabids</taxon>
        <taxon>Fabales</taxon>
        <taxon>Fabaceae</taxon>
        <taxon>Papilionoideae</taxon>
        <taxon>50 kb inversion clade</taxon>
        <taxon>NPAAA clade</taxon>
        <taxon>indigoferoid/millettioid clade</taxon>
        <taxon>Phaseoleae</taxon>
        <taxon>Vigna</taxon>
    </lineage>
</organism>
<name>A0AAQ3MYI7_VIGMU</name>
<protein>
    <submittedName>
        <fullName evidence="2">Uncharacterized protein</fullName>
    </submittedName>
</protein>
<dbReference type="Proteomes" id="UP001374535">
    <property type="component" value="Chromosome 9"/>
</dbReference>